<evidence type="ECO:0000313" key="2">
    <source>
        <dbReference type="EMBL" id="CAG7645793.1"/>
    </source>
</evidence>
<feature type="compositionally biased region" description="Basic and acidic residues" evidence="1">
    <location>
        <begin position="454"/>
        <end position="466"/>
    </location>
</feature>
<feature type="region of interest" description="Disordered" evidence="1">
    <location>
        <begin position="207"/>
        <end position="511"/>
    </location>
</feature>
<reference evidence="2" key="1">
    <citation type="submission" date="2021-06" db="EMBL/GenBank/DDBJ databases">
        <authorList>
            <person name="Arsene-Ploetze F."/>
        </authorList>
    </citation>
    <scope>NUCLEOTIDE SEQUENCE</scope>
    <source>
        <strain evidence="2">SBRY1</strain>
    </source>
</reference>
<feature type="compositionally biased region" description="Basic and acidic residues" evidence="1">
    <location>
        <begin position="473"/>
        <end position="488"/>
    </location>
</feature>
<sequence length="511" mass="59262">MALERQRRPAAVAVEHRDRGLAGRARVHQDVPDRLRGARQRTARDAVLLLRPADRRHPLPVDAAEQHRHRRAPALQPHRRRGADPRRDDRQGPHRGGSPRPEVLHHVRRHRLDDHAVGHQDRLDQQDEGIHRLTGLCDAERQAGRVHLGLRLRRQPAPVQRRRVSRRRQLVQGPGLLRHRRGADLVAYRRPGLAPGLLRRLPRLPHDLAVDGRPDRQRRRRRQLLQRRHRPGPRRMRGPRHRLPAVRPARRRHRPAARARRLHVAAVLQHVPRRGAGHLHLDVRRVQRGQPDRQDRRVPGLGPHQLRLPGPRRGRHRLLLRLLPAPDRRRRPHAQGPDRPHRDPPDEADHRLHRQPGHGGEPASPRQRAVRHRRRGRRLPADRQPHRDRAVGAVRPAGPGRRQRRPARPRQQPDRLRRQRRGLPADRQPHLRRRLGDLPAGPQLGRHGQPQSPGERDVRDRGERGRRGPGRQPDGRRRLGAVRPDHRLSRTAGHRTRHTRRRAGRPGAASG</sequence>
<dbReference type="EMBL" id="CAJVAX010000018">
    <property type="protein sequence ID" value="CAG7645793.1"/>
    <property type="molecule type" value="Genomic_DNA"/>
</dbReference>
<feature type="compositionally biased region" description="Basic residues" evidence="1">
    <location>
        <begin position="216"/>
        <end position="263"/>
    </location>
</feature>
<organism evidence="2 3">
    <name type="scientific">Actinacidiphila bryophytorum</name>
    <dbReference type="NCBI Taxonomy" id="1436133"/>
    <lineage>
        <taxon>Bacteria</taxon>
        <taxon>Bacillati</taxon>
        <taxon>Actinomycetota</taxon>
        <taxon>Actinomycetes</taxon>
        <taxon>Kitasatosporales</taxon>
        <taxon>Streptomycetaceae</taxon>
        <taxon>Actinacidiphila</taxon>
    </lineage>
</organism>
<feature type="compositionally biased region" description="Basic and acidic residues" evidence="1">
    <location>
        <begin position="82"/>
        <end position="92"/>
    </location>
</feature>
<feature type="compositionally biased region" description="Basic residues" evidence="1">
    <location>
        <begin position="492"/>
        <end position="504"/>
    </location>
</feature>
<dbReference type="Proteomes" id="UP001153328">
    <property type="component" value="Unassembled WGS sequence"/>
</dbReference>
<feature type="compositionally biased region" description="Basic and acidic residues" evidence="1">
    <location>
        <begin position="279"/>
        <end position="298"/>
    </location>
</feature>
<feature type="compositionally biased region" description="Basic residues" evidence="1">
    <location>
        <begin position="368"/>
        <end position="378"/>
    </location>
</feature>
<feature type="compositionally biased region" description="Low complexity" evidence="1">
    <location>
        <begin position="299"/>
        <end position="309"/>
    </location>
</feature>
<proteinExistence type="predicted"/>
<feature type="region of interest" description="Disordered" evidence="1">
    <location>
        <begin position="1"/>
        <end position="104"/>
    </location>
</feature>
<comment type="caution">
    <text evidence="2">The sequence shown here is derived from an EMBL/GenBank/DDBJ whole genome shotgun (WGS) entry which is preliminary data.</text>
</comment>
<gene>
    <name evidence="2" type="ORF">SBRY_40246</name>
</gene>
<evidence type="ECO:0000313" key="3">
    <source>
        <dbReference type="Proteomes" id="UP001153328"/>
    </source>
</evidence>
<feature type="compositionally biased region" description="Basic residues" evidence="1">
    <location>
        <begin position="67"/>
        <end position="81"/>
    </location>
</feature>
<feature type="compositionally biased region" description="Basic and acidic residues" evidence="1">
    <location>
        <begin position="379"/>
        <end position="390"/>
    </location>
</feature>
<keyword evidence="3" id="KW-1185">Reference proteome</keyword>
<feature type="compositionally biased region" description="Basic and acidic residues" evidence="1">
    <location>
        <begin position="336"/>
        <end position="350"/>
    </location>
</feature>
<feature type="compositionally biased region" description="Low complexity" evidence="1">
    <location>
        <begin position="391"/>
        <end position="400"/>
    </location>
</feature>
<name>A0A9W4MB52_9ACTN</name>
<evidence type="ECO:0000256" key="1">
    <source>
        <dbReference type="SAM" id="MobiDB-lite"/>
    </source>
</evidence>
<feature type="compositionally biased region" description="Basic and acidic residues" evidence="1">
    <location>
        <begin position="14"/>
        <end position="36"/>
    </location>
</feature>
<feature type="compositionally biased region" description="Basic residues" evidence="1">
    <location>
        <begin position="310"/>
        <end position="319"/>
    </location>
</feature>
<accession>A0A9W4MB52</accession>
<protein>
    <submittedName>
        <fullName evidence="2">Uncharacterized protein</fullName>
    </submittedName>
</protein>
<dbReference type="AlphaFoldDB" id="A0A9W4MB52"/>